<evidence type="ECO:0000313" key="3">
    <source>
        <dbReference type="Proteomes" id="UP000616885"/>
    </source>
</evidence>
<evidence type="ECO:0000256" key="1">
    <source>
        <dbReference type="SAM" id="Phobius"/>
    </source>
</evidence>
<dbReference type="InterPro" id="IPR025363">
    <property type="entry name" value="DUF4267"/>
</dbReference>
<dbReference type="Pfam" id="PF14087">
    <property type="entry name" value="DUF4267"/>
    <property type="match status" value="1"/>
</dbReference>
<keyword evidence="1" id="KW-1133">Transmembrane helix</keyword>
<dbReference type="EMBL" id="JADCTT010000007">
    <property type="protein sequence ID" value="KAF9750234.1"/>
    <property type="molecule type" value="Genomic_DNA"/>
</dbReference>
<comment type="caution">
    <text evidence="2">The sequence shown here is derived from an EMBL/GenBank/DDBJ whole genome shotgun (WGS) entry which is preliminary data.</text>
</comment>
<gene>
    <name evidence="2" type="ORF">IM811_016261</name>
</gene>
<sequence length="125" mass="13599">MATFSPIPGYTLGTAFTGLGLVGLFLPKTAYETFGLPLELLPGQQGISPMLYAKGVRDLCFGITYLVLQYKGMNEAVTVLSQALCLVALGDGLIVWTYGGRKLKVKAFGHWFGILGLGFWSTWRM</sequence>
<evidence type="ECO:0000313" key="2">
    <source>
        <dbReference type="EMBL" id="KAF9750234.1"/>
    </source>
</evidence>
<name>A0A8H7N705_BIOOC</name>
<dbReference type="AlphaFoldDB" id="A0A8H7N705"/>
<keyword evidence="1" id="KW-0472">Membrane</keyword>
<reference evidence="2" key="1">
    <citation type="submission" date="2020-10" db="EMBL/GenBank/DDBJ databases">
        <title>High-Quality Genome Resource of Clonostachys rosea strain S41 by Oxford Nanopore Long-Read Sequencing.</title>
        <authorList>
            <person name="Wang H."/>
        </authorList>
    </citation>
    <scope>NUCLEOTIDE SEQUENCE</scope>
    <source>
        <strain evidence="2">S41</strain>
    </source>
</reference>
<feature type="transmembrane region" description="Helical" evidence="1">
    <location>
        <begin position="7"/>
        <end position="26"/>
    </location>
</feature>
<proteinExistence type="predicted"/>
<protein>
    <submittedName>
        <fullName evidence="2">Uncharacterized protein</fullName>
    </submittedName>
</protein>
<accession>A0A8H7N705</accession>
<feature type="transmembrane region" description="Helical" evidence="1">
    <location>
        <begin position="76"/>
        <end position="98"/>
    </location>
</feature>
<dbReference type="Proteomes" id="UP000616885">
    <property type="component" value="Unassembled WGS sequence"/>
</dbReference>
<keyword evidence="1" id="KW-0812">Transmembrane</keyword>
<feature type="transmembrane region" description="Helical" evidence="1">
    <location>
        <begin position="105"/>
        <end position="123"/>
    </location>
</feature>
<organism evidence="2 3">
    <name type="scientific">Bionectria ochroleuca</name>
    <name type="common">Gliocladium roseum</name>
    <dbReference type="NCBI Taxonomy" id="29856"/>
    <lineage>
        <taxon>Eukaryota</taxon>
        <taxon>Fungi</taxon>
        <taxon>Dikarya</taxon>
        <taxon>Ascomycota</taxon>
        <taxon>Pezizomycotina</taxon>
        <taxon>Sordariomycetes</taxon>
        <taxon>Hypocreomycetidae</taxon>
        <taxon>Hypocreales</taxon>
        <taxon>Bionectriaceae</taxon>
        <taxon>Clonostachys</taxon>
    </lineage>
</organism>